<dbReference type="SFLD" id="SFLDS00005">
    <property type="entry name" value="Isoprenoid_Synthase_Type_I"/>
    <property type="match status" value="1"/>
</dbReference>
<reference evidence="6" key="1">
    <citation type="submission" date="2018-05" db="EMBL/GenBank/DDBJ databases">
        <authorList>
            <person name="Lanie J.A."/>
            <person name="Ng W.-L."/>
            <person name="Kazmierczak K.M."/>
            <person name="Andrzejewski T.M."/>
            <person name="Davidsen T.M."/>
            <person name="Wayne K.J."/>
            <person name="Tettelin H."/>
            <person name="Glass J.I."/>
            <person name="Rusch D."/>
            <person name="Podicherti R."/>
            <person name="Tsui H.-C.T."/>
            <person name="Winkler M.E."/>
        </authorList>
    </citation>
    <scope>NUCLEOTIDE SEQUENCE</scope>
</reference>
<sequence>MKEIERIKLHIKDEMELFESKFSKSMNSSVSLLNRITHYVVNRKGKQIRPMFVFLTAKMLSNGKINEKVFRAASVIELIHTATLVHDDIVDSSNVRRGFFSLNALWKNKIAVLVGDFLLSKGMLLCIDNNDFDLLKIISKSVKDMSQGELLQIEKARRLDIDEQTYFEIIKKKTASLISSCCALGAAASNVSENKIDELASFGQKIGIAFQLKDDLFDYGNKKIGKPIGIDLKEKKLTLPLIFTLNNSSKSKKRWLINCIKNHSNNKKVIQEMIEHVKETGGIEYTLSKLKEFQSDALKDISKFPENQYRESLICLVNYVIDREY</sequence>
<evidence type="ECO:0000313" key="6">
    <source>
        <dbReference type="EMBL" id="SVA45348.1"/>
    </source>
</evidence>
<evidence type="ECO:0000256" key="1">
    <source>
        <dbReference type="ARBA" id="ARBA00001946"/>
    </source>
</evidence>
<keyword evidence="4" id="KW-0479">Metal-binding</keyword>
<dbReference type="Gene3D" id="1.10.600.10">
    <property type="entry name" value="Farnesyl Diphosphate Synthase"/>
    <property type="match status" value="1"/>
</dbReference>
<gene>
    <name evidence="6" type="ORF">METZ01_LOCUS98202</name>
</gene>
<dbReference type="InterPro" id="IPR008949">
    <property type="entry name" value="Isoprenoid_synthase_dom_sf"/>
</dbReference>
<dbReference type="GO" id="GO:0046872">
    <property type="term" value="F:metal ion binding"/>
    <property type="evidence" value="ECO:0007669"/>
    <property type="project" value="UniProtKB-KW"/>
</dbReference>
<comment type="similarity">
    <text evidence="2">Belongs to the FPP/GGPP synthase family.</text>
</comment>
<dbReference type="PROSITE" id="PS00444">
    <property type="entry name" value="POLYPRENYL_SYNTHASE_2"/>
    <property type="match status" value="1"/>
</dbReference>
<evidence type="ECO:0000256" key="3">
    <source>
        <dbReference type="ARBA" id="ARBA00022679"/>
    </source>
</evidence>
<dbReference type="PANTHER" id="PTHR12001:SF69">
    <property type="entry name" value="ALL TRANS-POLYPRENYL-DIPHOSPHATE SYNTHASE PDSS1"/>
    <property type="match status" value="1"/>
</dbReference>
<dbReference type="GO" id="GO:0004659">
    <property type="term" value="F:prenyltransferase activity"/>
    <property type="evidence" value="ECO:0007669"/>
    <property type="project" value="InterPro"/>
</dbReference>
<keyword evidence="3" id="KW-0808">Transferase</keyword>
<accession>A0A381W043</accession>
<dbReference type="CDD" id="cd00685">
    <property type="entry name" value="Trans_IPPS_HT"/>
    <property type="match status" value="1"/>
</dbReference>
<comment type="cofactor">
    <cofactor evidence="1">
        <name>Mg(2+)</name>
        <dbReference type="ChEBI" id="CHEBI:18420"/>
    </cofactor>
</comment>
<dbReference type="PROSITE" id="PS00723">
    <property type="entry name" value="POLYPRENYL_SYNTHASE_1"/>
    <property type="match status" value="1"/>
</dbReference>
<dbReference type="SUPFAM" id="SSF48576">
    <property type="entry name" value="Terpenoid synthases"/>
    <property type="match status" value="1"/>
</dbReference>
<dbReference type="AlphaFoldDB" id="A0A381W043"/>
<protein>
    <recommendedName>
        <fullName evidence="7">Polyprenyl synthetase</fullName>
    </recommendedName>
</protein>
<dbReference type="InterPro" id="IPR000092">
    <property type="entry name" value="Polyprenyl_synt"/>
</dbReference>
<dbReference type="PANTHER" id="PTHR12001">
    <property type="entry name" value="GERANYLGERANYL PYROPHOSPHATE SYNTHASE"/>
    <property type="match status" value="1"/>
</dbReference>
<evidence type="ECO:0000256" key="2">
    <source>
        <dbReference type="ARBA" id="ARBA00006706"/>
    </source>
</evidence>
<name>A0A381W043_9ZZZZ</name>
<dbReference type="GO" id="GO:0008299">
    <property type="term" value="P:isoprenoid biosynthetic process"/>
    <property type="evidence" value="ECO:0007669"/>
    <property type="project" value="InterPro"/>
</dbReference>
<dbReference type="EMBL" id="UINC01010172">
    <property type="protein sequence ID" value="SVA45348.1"/>
    <property type="molecule type" value="Genomic_DNA"/>
</dbReference>
<proteinExistence type="inferred from homology"/>
<dbReference type="InterPro" id="IPR033749">
    <property type="entry name" value="Polyprenyl_synt_CS"/>
</dbReference>
<dbReference type="Pfam" id="PF00348">
    <property type="entry name" value="polyprenyl_synt"/>
    <property type="match status" value="1"/>
</dbReference>
<evidence type="ECO:0000256" key="5">
    <source>
        <dbReference type="ARBA" id="ARBA00022842"/>
    </source>
</evidence>
<organism evidence="6">
    <name type="scientific">marine metagenome</name>
    <dbReference type="NCBI Taxonomy" id="408172"/>
    <lineage>
        <taxon>unclassified sequences</taxon>
        <taxon>metagenomes</taxon>
        <taxon>ecological metagenomes</taxon>
    </lineage>
</organism>
<keyword evidence="5" id="KW-0460">Magnesium</keyword>
<evidence type="ECO:0008006" key="7">
    <source>
        <dbReference type="Google" id="ProtNLM"/>
    </source>
</evidence>
<evidence type="ECO:0000256" key="4">
    <source>
        <dbReference type="ARBA" id="ARBA00022723"/>
    </source>
</evidence>